<protein>
    <recommendedName>
        <fullName evidence="8">oligopeptidase A</fullName>
        <ecNumber evidence="8">3.4.24.70</ecNumber>
    </recommendedName>
</protein>
<evidence type="ECO:0000259" key="10">
    <source>
        <dbReference type="Pfam" id="PF01432"/>
    </source>
</evidence>
<evidence type="ECO:0000256" key="7">
    <source>
        <dbReference type="ARBA" id="ARBA00024603"/>
    </source>
</evidence>
<dbReference type="Gene3D" id="3.40.390.10">
    <property type="entry name" value="Collagenase (Catalytic Domain)"/>
    <property type="match status" value="1"/>
</dbReference>
<evidence type="ECO:0000256" key="1">
    <source>
        <dbReference type="ARBA" id="ARBA00006040"/>
    </source>
</evidence>
<dbReference type="PANTHER" id="PTHR11804">
    <property type="entry name" value="PROTEASE M3 THIMET OLIGOPEPTIDASE-RELATED"/>
    <property type="match status" value="1"/>
</dbReference>
<evidence type="ECO:0000256" key="3">
    <source>
        <dbReference type="ARBA" id="ARBA00022723"/>
    </source>
</evidence>
<dbReference type="InterPro" id="IPR034005">
    <property type="entry name" value="M3A_DCP"/>
</dbReference>
<evidence type="ECO:0000256" key="5">
    <source>
        <dbReference type="ARBA" id="ARBA00022833"/>
    </source>
</evidence>
<keyword evidence="5 9" id="KW-0862">Zinc</keyword>
<evidence type="ECO:0000256" key="6">
    <source>
        <dbReference type="ARBA" id="ARBA00023049"/>
    </source>
</evidence>
<keyword evidence="3 9" id="KW-0479">Metal-binding</keyword>
<dbReference type="GO" id="GO:0006518">
    <property type="term" value="P:peptide metabolic process"/>
    <property type="evidence" value="ECO:0007669"/>
    <property type="project" value="TreeGrafter"/>
</dbReference>
<dbReference type="GO" id="GO:0005829">
    <property type="term" value="C:cytosol"/>
    <property type="evidence" value="ECO:0007669"/>
    <property type="project" value="UniProtKB-ARBA"/>
</dbReference>
<dbReference type="InterPro" id="IPR001567">
    <property type="entry name" value="Pept_M3A_M3B_dom"/>
</dbReference>
<dbReference type="InterPro" id="IPR024077">
    <property type="entry name" value="Neurolysin/TOP_dom2"/>
</dbReference>
<dbReference type="EC" id="3.4.24.70" evidence="8"/>
<dbReference type="RefSeq" id="WP_076667629.1">
    <property type="nucleotide sequence ID" value="NZ_JAJGZU010000003.1"/>
</dbReference>
<dbReference type="SUPFAM" id="SSF55486">
    <property type="entry name" value="Metalloproteases ('zincins'), catalytic domain"/>
    <property type="match status" value="1"/>
</dbReference>
<dbReference type="InterPro" id="IPR024079">
    <property type="entry name" value="MetalloPept_cat_dom_sf"/>
</dbReference>
<evidence type="ECO:0000256" key="9">
    <source>
        <dbReference type="RuleBase" id="RU003435"/>
    </source>
</evidence>
<dbReference type="PANTHER" id="PTHR11804:SF84">
    <property type="entry name" value="SACCHAROLYSIN"/>
    <property type="match status" value="1"/>
</dbReference>
<sequence length="680" mass="76714">MSNPLLTFTDLPPFSQIKPEHVKPAVEQVIEACRNKIEQVLEGNTSPSWDNLVAPIEEVDDRLGRIWSPVSHMNSVVNSDELREAYESCLPVLSEYGTWVGQHKGLFEAYKAIKASEAFSALNRAQQKTITDALRDFELSGIGLPADEQHRYGEISKRQSELGSQFSNNVLDATMGWSKQITDVAELAGMPESALAAAQAAAESKEQQGYLLTLDIPSYLPVMTYSDNQELRKELYEAYVTRASDRGPNAGKWDNTEIITEQLKLRHEIARMLGFSTYSEKSLSTKMAETPDQVLGFLNDLAVKAKPQGEREVEELRQFAEKEFGVSELNLWDIAYYSEKQKQKLFEISDEELRPYFPESNVVSGLFEVLNRVFGMSVTEREGVDTWHESVRFFDIFDATGTLRGSFYLDLYAREHKRGGAWMDDCRGRRITESGELQTPVAYLTCNFNKPVGDKPALFTHDEVVTLFHEFGHGIHHMLTQVEAGAVAGINGVPWDAVELPSQFLENWCWEEEALSFISGHFETGEALPKEMLEKMLAAKNFQSAMFILRQLELGLFDFTLHTEYDPEVGARVLETLADVKSKVSVLPSLDWNRFSHSFGHIFAGGYSAGYYSYLWAEVLSADAFSAFEEEGIFNTETGNRFLNNILEMGGSEEPMELFKRFRGREPQIDAMLRHAGISA</sequence>
<comment type="catalytic activity">
    <reaction evidence="7">
        <text>Hydrolysis of oligopeptides, with broad specificity. Gly or Ala commonly occur as P1 or P1' residues, but more distant residues are also important, as is shown by the fact that Z-Gly-Pro-Gly-|-Gly-Pro-Ala is cleaved, but not Z-(Gly)(5).</text>
        <dbReference type="EC" id="3.4.24.70"/>
    </reaction>
</comment>
<dbReference type="Gene3D" id="1.10.1370.40">
    <property type="match status" value="1"/>
</dbReference>
<dbReference type="FunFam" id="3.40.390.10:FF:000009">
    <property type="entry name" value="Oligopeptidase A"/>
    <property type="match status" value="1"/>
</dbReference>
<dbReference type="GO" id="GO:0046872">
    <property type="term" value="F:metal ion binding"/>
    <property type="evidence" value="ECO:0007669"/>
    <property type="project" value="UniProtKB-UniRule"/>
</dbReference>
<evidence type="ECO:0000256" key="8">
    <source>
        <dbReference type="ARBA" id="ARBA00026100"/>
    </source>
</evidence>
<evidence type="ECO:0000259" key="11">
    <source>
        <dbReference type="Pfam" id="PF19310"/>
    </source>
</evidence>
<dbReference type="EMBL" id="SYVO01000082">
    <property type="protein sequence ID" value="TKG04471.1"/>
    <property type="molecule type" value="Genomic_DNA"/>
</dbReference>
<evidence type="ECO:0000313" key="13">
    <source>
        <dbReference type="Proteomes" id="UP000305840"/>
    </source>
</evidence>
<accession>A0A4U2ENB9</accession>
<dbReference type="Proteomes" id="UP000305840">
    <property type="component" value="Unassembled WGS sequence"/>
</dbReference>
<comment type="cofactor">
    <cofactor evidence="9">
        <name>Zn(2+)</name>
        <dbReference type="ChEBI" id="CHEBI:29105"/>
    </cofactor>
    <text evidence="9">Binds 1 zinc ion.</text>
</comment>
<dbReference type="GO" id="GO:0004222">
    <property type="term" value="F:metalloendopeptidase activity"/>
    <property type="evidence" value="ECO:0007669"/>
    <property type="project" value="UniProtKB-EC"/>
</dbReference>
<reference evidence="12 13" key="1">
    <citation type="submission" date="2019-04" db="EMBL/GenBank/DDBJ databases">
        <title>A reverse ecology approach based on a biological definition of microbial populations.</title>
        <authorList>
            <person name="Arevalo P."/>
            <person name="Vaninsberghe D."/>
            <person name="Elsherbini J."/>
            <person name="Gore J."/>
            <person name="Polz M."/>
        </authorList>
    </citation>
    <scope>NUCLEOTIDE SEQUENCE [LARGE SCALE GENOMIC DNA]</scope>
    <source>
        <strain evidence="12 13">10N.222.48.A1</strain>
    </source>
</reference>
<evidence type="ECO:0000256" key="2">
    <source>
        <dbReference type="ARBA" id="ARBA00022670"/>
    </source>
</evidence>
<keyword evidence="4 9" id="KW-0378">Hydrolase</keyword>
<organism evidence="12 13">
    <name type="scientific">Vibrio lentus</name>
    <dbReference type="NCBI Taxonomy" id="136468"/>
    <lineage>
        <taxon>Bacteria</taxon>
        <taxon>Pseudomonadati</taxon>
        <taxon>Pseudomonadota</taxon>
        <taxon>Gammaproteobacteria</taxon>
        <taxon>Vibrionales</taxon>
        <taxon>Vibrionaceae</taxon>
        <taxon>Vibrio</taxon>
    </lineage>
</organism>
<feature type="domain" description="Oligopeptidase A N-terminal" evidence="11">
    <location>
        <begin position="27"/>
        <end position="148"/>
    </location>
</feature>
<keyword evidence="2 9" id="KW-0645">Protease</keyword>
<dbReference type="Gene3D" id="1.10.1370.10">
    <property type="entry name" value="Neurolysin, domain 3"/>
    <property type="match status" value="1"/>
</dbReference>
<dbReference type="NCBIfam" id="NF008159">
    <property type="entry name" value="PRK10911.1"/>
    <property type="match status" value="1"/>
</dbReference>
<feature type="domain" description="Peptidase M3A/M3B catalytic" evidence="10">
    <location>
        <begin position="222"/>
        <end position="677"/>
    </location>
</feature>
<dbReference type="Pfam" id="PF19310">
    <property type="entry name" value="TOP_N"/>
    <property type="match status" value="1"/>
</dbReference>
<keyword evidence="6 9" id="KW-0482">Metalloprotease</keyword>
<name>A0A4U2ENB9_9VIBR</name>
<dbReference type="Pfam" id="PF01432">
    <property type="entry name" value="Peptidase_M3"/>
    <property type="match status" value="1"/>
</dbReference>
<proteinExistence type="inferred from homology"/>
<dbReference type="AlphaFoldDB" id="A0A4U2ENB9"/>
<evidence type="ECO:0000313" key="12">
    <source>
        <dbReference type="EMBL" id="TKG04471.1"/>
    </source>
</evidence>
<dbReference type="InterPro" id="IPR045666">
    <property type="entry name" value="OpdA_N"/>
</dbReference>
<comment type="similarity">
    <text evidence="1 9">Belongs to the peptidase M3 family.</text>
</comment>
<gene>
    <name evidence="12" type="primary">prlC</name>
    <name evidence="12" type="ORF">FCV91_19910</name>
</gene>
<dbReference type="GO" id="GO:0006508">
    <property type="term" value="P:proteolysis"/>
    <property type="evidence" value="ECO:0007669"/>
    <property type="project" value="UniProtKB-KW"/>
</dbReference>
<dbReference type="FunFam" id="1.20.1050.40:FF:000002">
    <property type="entry name" value="Oligopeptidase A"/>
    <property type="match status" value="1"/>
</dbReference>
<comment type="caution">
    <text evidence="12">The sequence shown here is derived from an EMBL/GenBank/DDBJ whole genome shotgun (WGS) entry which is preliminary data.</text>
</comment>
<evidence type="ECO:0000256" key="4">
    <source>
        <dbReference type="ARBA" id="ARBA00022801"/>
    </source>
</evidence>
<dbReference type="CDD" id="cd06456">
    <property type="entry name" value="M3A_DCP"/>
    <property type="match status" value="1"/>
</dbReference>
<dbReference type="InterPro" id="IPR045090">
    <property type="entry name" value="Pept_M3A_M3B"/>
</dbReference>